<name>A0A495J5B4_9SPHI</name>
<dbReference type="Proteomes" id="UP000268007">
    <property type="component" value="Unassembled WGS sequence"/>
</dbReference>
<reference evidence="2 3" key="1">
    <citation type="submission" date="2018-10" db="EMBL/GenBank/DDBJ databases">
        <title>Genomic Encyclopedia of Archaeal and Bacterial Type Strains, Phase II (KMG-II): from individual species to whole genera.</title>
        <authorList>
            <person name="Goeker M."/>
        </authorList>
    </citation>
    <scope>NUCLEOTIDE SEQUENCE [LARGE SCALE GENOMIC DNA]</scope>
    <source>
        <strain evidence="2 3">DSM 18602</strain>
    </source>
</reference>
<gene>
    <name evidence="2" type="ORF">BDD43_3809</name>
</gene>
<evidence type="ECO:0000313" key="2">
    <source>
        <dbReference type="EMBL" id="RKR83598.1"/>
    </source>
</evidence>
<dbReference type="SUPFAM" id="SSF51206">
    <property type="entry name" value="cAMP-binding domain-like"/>
    <property type="match status" value="1"/>
</dbReference>
<dbReference type="AlphaFoldDB" id="A0A495J5B4"/>
<dbReference type="RefSeq" id="WP_246001658.1">
    <property type="nucleotide sequence ID" value="NZ_RBKU01000001.1"/>
</dbReference>
<comment type="caution">
    <text evidence="2">The sequence shown here is derived from an EMBL/GenBank/DDBJ whole genome shotgun (WGS) entry which is preliminary data.</text>
</comment>
<proteinExistence type="predicted"/>
<evidence type="ECO:0000313" key="3">
    <source>
        <dbReference type="Proteomes" id="UP000268007"/>
    </source>
</evidence>
<evidence type="ECO:0000259" key="1">
    <source>
        <dbReference type="Pfam" id="PF00027"/>
    </source>
</evidence>
<dbReference type="Gene3D" id="2.60.120.10">
    <property type="entry name" value="Jelly Rolls"/>
    <property type="match status" value="1"/>
</dbReference>
<accession>A0A495J5B4</accession>
<organism evidence="2 3">
    <name type="scientific">Mucilaginibacter gracilis</name>
    <dbReference type="NCBI Taxonomy" id="423350"/>
    <lineage>
        <taxon>Bacteria</taxon>
        <taxon>Pseudomonadati</taxon>
        <taxon>Bacteroidota</taxon>
        <taxon>Sphingobacteriia</taxon>
        <taxon>Sphingobacteriales</taxon>
        <taxon>Sphingobacteriaceae</taxon>
        <taxon>Mucilaginibacter</taxon>
    </lineage>
</organism>
<dbReference type="InterPro" id="IPR000595">
    <property type="entry name" value="cNMP-bd_dom"/>
</dbReference>
<dbReference type="Pfam" id="PF00027">
    <property type="entry name" value="cNMP_binding"/>
    <property type="match status" value="1"/>
</dbReference>
<feature type="domain" description="Cyclic nucleotide-binding" evidence="1">
    <location>
        <begin position="29"/>
        <end position="114"/>
    </location>
</feature>
<keyword evidence="3" id="KW-1185">Reference proteome</keyword>
<protein>
    <submittedName>
        <fullName evidence="2">CRP-like cAMP-binding protein</fullName>
    </submittedName>
</protein>
<dbReference type="InterPro" id="IPR014710">
    <property type="entry name" value="RmlC-like_jellyroll"/>
</dbReference>
<dbReference type="CDD" id="cd00038">
    <property type="entry name" value="CAP_ED"/>
    <property type="match status" value="1"/>
</dbReference>
<dbReference type="InterPro" id="IPR018490">
    <property type="entry name" value="cNMP-bd_dom_sf"/>
</dbReference>
<dbReference type="EMBL" id="RBKU01000001">
    <property type="protein sequence ID" value="RKR83598.1"/>
    <property type="molecule type" value="Genomic_DNA"/>
</dbReference>
<sequence length="189" mass="22529">MIALINHIKKFVPLTDEEAALISNSVTIQNFRKKDLLLQPGKVCKSTYFVVQGCLRLYFINRKQNEQITQFAIENWWITDQDSFDNRIATGYYIQAVENTQVIALNKDVLDELFIRIPKLERYFRLVLQKVYTAWQRRMKFIFDQTDEERYGHFSSSFPEFMQRVPQYMIASYLGFTPQFLSKIRAKKQ</sequence>